<proteinExistence type="predicted"/>
<accession>A0A383D1G1</accession>
<dbReference type="AlphaFoldDB" id="A0A383D1G1"/>
<feature type="region of interest" description="Disordered" evidence="1">
    <location>
        <begin position="211"/>
        <end position="238"/>
    </location>
</feature>
<sequence length="238" mass="26344">QGVGNDPDDPDVRLGDDLILGNLEDIARTGQGPLGYIPAEANRNAARSVDGREKLWSPVERPVGGGESQRRDFSEAARNMAIATAQKDIDAANGLYLEARQNARRDPTPTRQAELALAGRELQEAKDRLTDLELNWTDPKGGLGSRGRDPEDFDAFWSQAREESDNHVAGLLDSISEELGQAEPDLEKIKASHVEVLDAIEIARKRGLRSVLRDGDDDYTPDPDRWHDDPFERDRAIN</sequence>
<reference evidence="2" key="1">
    <citation type="submission" date="2018-05" db="EMBL/GenBank/DDBJ databases">
        <authorList>
            <person name="Lanie J.A."/>
            <person name="Ng W.-L."/>
            <person name="Kazmierczak K.M."/>
            <person name="Andrzejewski T.M."/>
            <person name="Davidsen T.M."/>
            <person name="Wayne K.J."/>
            <person name="Tettelin H."/>
            <person name="Glass J.I."/>
            <person name="Rusch D."/>
            <person name="Podicherti R."/>
            <person name="Tsui H.-C.T."/>
            <person name="Winkler M.E."/>
        </authorList>
    </citation>
    <scope>NUCLEOTIDE SEQUENCE</scope>
</reference>
<evidence type="ECO:0000256" key="1">
    <source>
        <dbReference type="SAM" id="MobiDB-lite"/>
    </source>
</evidence>
<gene>
    <name evidence="2" type="ORF">METZ01_LOCUS490572</name>
</gene>
<evidence type="ECO:0000313" key="2">
    <source>
        <dbReference type="EMBL" id="SVE37718.1"/>
    </source>
</evidence>
<organism evidence="2">
    <name type="scientific">marine metagenome</name>
    <dbReference type="NCBI Taxonomy" id="408172"/>
    <lineage>
        <taxon>unclassified sequences</taxon>
        <taxon>metagenomes</taxon>
        <taxon>ecological metagenomes</taxon>
    </lineage>
</organism>
<dbReference type="EMBL" id="UINC01213101">
    <property type="protein sequence ID" value="SVE37718.1"/>
    <property type="molecule type" value="Genomic_DNA"/>
</dbReference>
<feature type="non-terminal residue" evidence="2">
    <location>
        <position position="1"/>
    </location>
</feature>
<feature type="non-terminal residue" evidence="2">
    <location>
        <position position="238"/>
    </location>
</feature>
<protein>
    <submittedName>
        <fullName evidence="2">Uncharacterized protein</fullName>
    </submittedName>
</protein>
<feature type="compositionally biased region" description="Basic and acidic residues" evidence="1">
    <location>
        <begin position="222"/>
        <end position="238"/>
    </location>
</feature>
<name>A0A383D1G1_9ZZZZ</name>